<gene>
    <name evidence="7" type="ORF">SAMN05421819_1478</name>
</gene>
<sequence length="543" mass="58200">MPRLFCANAEAVSNQEIENIMNTWKKTTSAFSFAVVSAGLCLSATAQVPNPTAVAPGAQSAEVMASGPNGTYIYHVKVVERQLDAVNFLNRSGATKIGFMGTELMPNARGEAKVESVTGKSKISMRISGLTPANGFGPEYLTYVLWAISPDGHPQNLGELELAGDKANLDVSSSFQSFGMIITAEPYYAVSQPSDVVVAKGVILDKTQGVLEQVNAHYQLLPRGIYAPTDGSHSVFNPITDREHYPLALYEAHNAERIAMMAGADRYAGDIMQEVKTDINNADAMQANPHRDVHMIFTDARQAIQRAEDARIVSLRKEAQLREQQNQNEKVAAQQEAQEANANAANAQAQADAAAAAKAKADADRERAEAEAANARAQAAAAQQQAQASQQSAEEAREKLKSQLNAVLQTTESARGLIVNMNDVLFDTGKFTLKSDAQVRLAKISTILELYPNLKVQVEGYTDSTGTPAFNQTLSENRADTVKNFLVQNGVPQPNVSAQGFGATNFVADNATVQGRQQNRRVNLVVSGASIGVSGDAASSQQQ</sequence>
<evidence type="ECO:0000313" key="7">
    <source>
        <dbReference type="EMBL" id="SEF95694.1"/>
    </source>
</evidence>
<protein>
    <submittedName>
        <fullName evidence="7">Outer membrane protein OmpA</fullName>
    </submittedName>
</protein>
<accession>A0A1H5W8A0</accession>
<dbReference type="RefSeq" id="WP_235011438.1">
    <property type="nucleotide sequence ID" value="NZ_FNVA01000002.1"/>
</dbReference>
<feature type="compositionally biased region" description="Low complexity" evidence="5">
    <location>
        <begin position="371"/>
        <end position="393"/>
    </location>
</feature>
<reference evidence="7 8" key="1">
    <citation type="submission" date="2016-10" db="EMBL/GenBank/DDBJ databases">
        <authorList>
            <person name="de Groot N.N."/>
        </authorList>
    </citation>
    <scope>NUCLEOTIDE SEQUENCE [LARGE SCALE GENOMIC DNA]</scope>
    <source>
        <strain evidence="7 8">DSM 22489</strain>
    </source>
</reference>
<dbReference type="PROSITE" id="PS51123">
    <property type="entry name" value="OMPA_2"/>
    <property type="match status" value="1"/>
</dbReference>
<dbReference type="EMBL" id="FNVA01000002">
    <property type="protein sequence ID" value="SEF95694.1"/>
    <property type="molecule type" value="Genomic_DNA"/>
</dbReference>
<evidence type="ECO:0000256" key="4">
    <source>
        <dbReference type="PROSITE-ProRule" id="PRU00473"/>
    </source>
</evidence>
<dbReference type="AlphaFoldDB" id="A0A1H5W8A0"/>
<evidence type="ECO:0000259" key="6">
    <source>
        <dbReference type="PROSITE" id="PS51123"/>
    </source>
</evidence>
<dbReference type="PROSITE" id="PS01068">
    <property type="entry name" value="OMPA_1"/>
    <property type="match status" value="1"/>
</dbReference>
<dbReference type="SUPFAM" id="SSF103088">
    <property type="entry name" value="OmpA-like"/>
    <property type="match status" value="1"/>
</dbReference>
<dbReference type="InterPro" id="IPR006690">
    <property type="entry name" value="OMPA-like_CS"/>
</dbReference>
<dbReference type="GO" id="GO:0009279">
    <property type="term" value="C:cell outer membrane"/>
    <property type="evidence" value="ECO:0007669"/>
    <property type="project" value="UniProtKB-SubCell"/>
</dbReference>
<evidence type="ECO:0000313" key="8">
    <source>
        <dbReference type="Proteomes" id="UP000236728"/>
    </source>
</evidence>
<feature type="compositionally biased region" description="Low complexity" evidence="5">
    <location>
        <begin position="324"/>
        <end position="358"/>
    </location>
</feature>
<dbReference type="PRINTS" id="PR01023">
    <property type="entry name" value="NAFLGMOTY"/>
</dbReference>
<dbReference type="PRINTS" id="PR01021">
    <property type="entry name" value="OMPADOMAIN"/>
</dbReference>
<dbReference type="PANTHER" id="PTHR30329">
    <property type="entry name" value="STATOR ELEMENT OF FLAGELLAR MOTOR COMPLEX"/>
    <property type="match status" value="1"/>
</dbReference>
<feature type="region of interest" description="Disordered" evidence="5">
    <location>
        <begin position="324"/>
        <end position="397"/>
    </location>
</feature>
<dbReference type="Pfam" id="PF00691">
    <property type="entry name" value="OmpA"/>
    <property type="match status" value="1"/>
</dbReference>
<dbReference type="Proteomes" id="UP000236728">
    <property type="component" value="Unassembled WGS sequence"/>
</dbReference>
<dbReference type="InterPro" id="IPR050330">
    <property type="entry name" value="Bact_OuterMem_StrucFunc"/>
</dbReference>
<organism evidence="7 8">
    <name type="scientific">Bryocella elongata</name>
    <dbReference type="NCBI Taxonomy" id="863522"/>
    <lineage>
        <taxon>Bacteria</taxon>
        <taxon>Pseudomonadati</taxon>
        <taxon>Acidobacteriota</taxon>
        <taxon>Terriglobia</taxon>
        <taxon>Terriglobales</taxon>
        <taxon>Acidobacteriaceae</taxon>
        <taxon>Bryocella</taxon>
    </lineage>
</organism>
<evidence type="ECO:0000256" key="3">
    <source>
        <dbReference type="ARBA" id="ARBA00023237"/>
    </source>
</evidence>
<dbReference type="InterPro" id="IPR006665">
    <property type="entry name" value="OmpA-like"/>
</dbReference>
<dbReference type="InterPro" id="IPR036737">
    <property type="entry name" value="OmpA-like_sf"/>
</dbReference>
<evidence type="ECO:0000256" key="2">
    <source>
        <dbReference type="ARBA" id="ARBA00023136"/>
    </source>
</evidence>
<dbReference type="PANTHER" id="PTHR30329:SF21">
    <property type="entry name" value="LIPOPROTEIN YIAD-RELATED"/>
    <property type="match status" value="1"/>
</dbReference>
<keyword evidence="8" id="KW-1185">Reference proteome</keyword>
<comment type="subcellular location">
    <subcellularLocation>
        <location evidence="1">Cell outer membrane</location>
    </subcellularLocation>
</comment>
<feature type="domain" description="OmpA-like" evidence="6">
    <location>
        <begin position="413"/>
        <end position="530"/>
    </location>
</feature>
<keyword evidence="3" id="KW-0998">Cell outer membrane</keyword>
<dbReference type="CDD" id="cd07185">
    <property type="entry name" value="OmpA_C-like"/>
    <property type="match status" value="1"/>
</dbReference>
<keyword evidence="2 4" id="KW-0472">Membrane</keyword>
<feature type="compositionally biased region" description="Basic and acidic residues" evidence="5">
    <location>
        <begin position="359"/>
        <end position="370"/>
    </location>
</feature>
<proteinExistence type="predicted"/>
<dbReference type="InterPro" id="IPR006664">
    <property type="entry name" value="OMP_bac"/>
</dbReference>
<evidence type="ECO:0000256" key="5">
    <source>
        <dbReference type="SAM" id="MobiDB-lite"/>
    </source>
</evidence>
<name>A0A1H5W8A0_9BACT</name>
<evidence type="ECO:0000256" key="1">
    <source>
        <dbReference type="ARBA" id="ARBA00004442"/>
    </source>
</evidence>
<dbReference type="Gene3D" id="3.30.1330.60">
    <property type="entry name" value="OmpA-like domain"/>
    <property type="match status" value="1"/>
</dbReference>